<dbReference type="Proteomes" id="UP001187192">
    <property type="component" value="Unassembled WGS sequence"/>
</dbReference>
<name>A0AA88AK79_FICCA</name>
<accession>A0AA88AK79</accession>
<keyword evidence="2" id="KW-1185">Reference proteome</keyword>
<dbReference type="EMBL" id="BTGU01000067">
    <property type="protein sequence ID" value="GMN56969.1"/>
    <property type="molecule type" value="Genomic_DNA"/>
</dbReference>
<evidence type="ECO:0000313" key="2">
    <source>
        <dbReference type="Proteomes" id="UP001187192"/>
    </source>
</evidence>
<evidence type="ECO:0000313" key="1">
    <source>
        <dbReference type="EMBL" id="GMN56969.1"/>
    </source>
</evidence>
<protein>
    <submittedName>
        <fullName evidence="1">Uncharacterized protein</fullName>
    </submittedName>
</protein>
<sequence length="79" mass="8941">MILSWLPVGNYRHRWITSWLKIADRARVVTGGFNAVSLVKKLGKLQGITIKNVDVRDVANRVVLCLLHPKPLVLRQGQI</sequence>
<organism evidence="1 2">
    <name type="scientific">Ficus carica</name>
    <name type="common">Common fig</name>
    <dbReference type="NCBI Taxonomy" id="3494"/>
    <lineage>
        <taxon>Eukaryota</taxon>
        <taxon>Viridiplantae</taxon>
        <taxon>Streptophyta</taxon>
        <taxon>Embryophyta</taxon>
        <taxon>Tracheophyta</taxon>
        <taxon>Spermatophyta</taxon>
        <taxon>Magnoliopsida</taxon>
        <taxon>eudicotyledons</taxon>
        <taxon>Gunneridae</taxon>
        <taxon>Pentapetalae</taxon>
        <taxon>rosids</taxon>
        <taxon>fabids</taxon>
        <taxon>Rosales</taxon>
        <taxon>Moraceae</taxon>
        <taxon>Ficeae</taxon>
        <taxon>Ficus</taxon>
    </lineage>
</organism>
<proteinExistence type="predicted"/>
<reference evidence="1" key="1">
    <citation type="submission" date="2023-07" db="EMBL/GenBank/DDBJ databases">
        <title>draft genome sequence of fig (Ficus carica).</title>
        <authorList>
            <person name="Takahashi T."/>
            <person name="Nishimura K."/>
        </authorList>
    </citation>
    <scope>NUCLEOTIDE SEQUENCE</scope>
</reference>
<comment type="caution">
    <text evidence="1">The sequence shown here is derived from an EMBL/GenBank/DDBJ whole genome shotgun (WGS) entry which is preliminary data.</text>
</comment>
<dbReference type="AlphaFoldDB" id="A0AA88AK79"/>
<gene>
    <name evidence="1" type="ORF">TIFTF001_026082</name>
</gene>